<dbReference type="Pfam" id="PF12536">
    <property type="entry name" value="DUF3734"/>
    <property type="match status" value="1"/>
</dbReference>
<feature type="short sequence motif" description="GXGXXG" evidence="4">
    <location>
        <begin position="22"/>
        <end position="27"/>
    </location>
</feature>
<dbReference type="InterPro" id="IPR021095">
    <property type="entry name" value="DUF3734"/>
</dbReference>
<comment type="caution">
    <text evidence="7">The sequence shown here is derived from an EMBL/GenBank/DDBJ whole genome shotgun (WGS) entry which is preliminary data.</text>
</comment>
<dbReference type="EMBL" id="JAHCDA010000002">
    <property type="protein sequence ID" value="MBS7812101.1"/>
    <property type="molecule type" value="Genomic_DNA"/>
</dbReference>
<name>A0ABS5QEH2_9PROT</name>
<dbReference type="Proteomes" id="UP000766336">
    <property type="component" value="Unassembled WGS sequence"/>
</dbReference>
<reference evidence="7 8" key="1">
    <citation type="submission" date="2021-05" db="EMBL/GenBank/DDBJ databases">
        <title>Roseococcus sp. XZZS9, whole genome shotgun sequencing project.</title>
        <authorList>
            <person name="Zhao G."/>
            <person name="Shen L."/>
        </authorList>
    </citation>
    <scope>NUCLEOTIDE SEQUENCE [LARGE SCALE GENOMIC DNA]</scope>
    <source>
        <strain evidence="7 8">XZZS9</strain>
    </source>
</reference>
<protein>
    <submittedName>
        <fullName evidence="7">DUF3734 domain-containing protein</fullName>
    </submittedName>
</protein>
<evidence type="ECO:0000259" key="6">
    <source>
        <dbReference type="PROSITE" id="PS51635"/>
    </source>
</evidence>
<evidence type="ECO:0000256" key="1">
    <source>
        <dbReference type="ARBA" id="ARBA00022801"/>
    </source>
</evidence>
<feature type="domain" description="PNPLA" evidence="6">
    <location>
        <begin position="18"/>
        <end position="228"/>
    </location>
</feature>
<proteinExistence type="predicted"/>
<feature type="active site" description="Nucleophile" evidence="4">
    <location>
        <position position="51"/>
    </location>
</feature>
<evidence type="ECO:0000256" key="3">
    <source>
        <dbReference type="ARBA" id="ARBA00023098"/>
    </source>
</evidence>
<dbReference type="InterPro" id="IPR016035">
    <property type="entry name" value="Acyl_Trfase/lysoPLipase"/>
</dbReference>
<evidence type="ECO:0000256" key="5">
    <source>
        <dbReference type="SAM" id="MobiDB-lite"/>
    </source>
</evidence>
<dbReference type="PANTHER" id="PTHR14226">
    <property type="entry name" value="NEUROPATHY TARGET ESTERASE/SWISS CHEESE D.MELANOGASTER"/>
    <property type="match status" value="1"/>
</dbReference>
<keyword evidence="2 4" id="KW-0442">Lipid degradation</keyword>
<evidence type="ECO:0000313" key="7">
    <source>
        <dbReference type="EMBL" id="MBS7812101.1"/>
    </source>
</evidence>
<feature type="region of interest" description="Disordered" evidence="5">
    <location>
        <begin position="367"/>
        <end position="389"/>
    </location>
</feature>
<feature type="active site" description="Proton acceptor" evidence="4">
    <location>
        <position position="215"/>
    </location>
</feature>
<dbReference type="RefSeq" id="WP_213670736.1">
    <property type="nucleotide sequence ID" value="NZ_JAHCDA010000002.1"/>
</dbReference>
<evidence type="ECO:0000313" key="8">
    <source>
        <dbReference type="Proteomes" id="UP000766336"/>
    </source>
</evidence>
<organism evidence="7 8">
    <name type="scientific">Roseococcus pinisoli</name>
    <dbReference type="NCBI Taxonomy" id="2835040"/>
    <lineage>
        <taxon>Bacteria</taxon>
        <taxon>Pseudomonadati</taxon>
        <taxon>Pseudomonadota</taxon>
        <taxon>Alphaproteobacteria</taxon>
        <taxon>Acetobacterales</taxon>
        <taxon>Roseomonadaceae</taxon>
        <taxon>Roseococcus</taxon>
    </lineage>
</organism>
<feature type="short sequence motif" description="DGA/G" evidence="4">
    <location>
        <begin position="215"/>
        <end position="217"/>
    </location>
</feature>
<evidence type="ECO:0000256" key="4">
    <source>
        <dbReference type="PROSITE-ProRule" id="PRU01161"/>
    </source>
</evidence>
<sequence>MSKPPSKPITHAFESVALLLQGGGALGAYQAGVYEALLEAGIEPDWVAGISIGAINAAIIAGNPREARLAKLRGFWEQITTPTLGRMFGYLLNGREVDDVSHGMLNRFGAFEAMVAGVPGFFKPRLSVLGFPTDAISFYDTAPLRATLEEYIDFDFLNARHMRFSVGAVDVRSGNFTYFDTDSYQPRIRPEHVMASGALPPGFPPVEIDGECYWDGGLVSNTPLQWVFDNATCRDTLAFQVDLWSARGEVPKDMNGVAVRQKEIQYSSRTRAITDQLQRLQQVRSAIATLLKDAPESVLAREEAKLLAEFADPKDYNVVHLIYRTAPYELNSKDYNFSRRSMLEHWRAGRADAHRALRHPEIFKRPKTPEESFRTFDFKASDDDHPSKE</sequence>
<evidence type="ECO:0000256" key="2">
    <source>
        <dbReference type="ARBA" id="ARBA00022963"/>
    </source>
</evidence>
<dbReference type="SUPFAM" id="SSF52151">
    <property type="entry name" value="FabD/lysophospholipase-like"/>
    <property type="match status" value="1"/>
</dbReference>
<dbReference type="Pfam" id="PF01734">
    <property type="entry name" value="Patatin"/>
    <property type="match status" value="1"/>
</dbReference>
<gene>
    <name evidence="7" type="ORF">KHU32_14205</name>
</gene>
<dbReference type="PROSITE" id="PS51635">
    <property type="entry name" value="PNPLA"/>
    <property type="match status" value="1"/>
</dbReference>
<dbReference type="InterPro" id="IPR002641">
    <property type="entry name" value="PNPLA_dom"/>
</dbReference>
<accession>A0ABS5QEH2</accession>
<dbReference type="Gene3D" id="3.40.1090.10">
    <property type="entry name" value="Cytosolic phospholipase A2 catalytic domain"/>
    <property type="match status" value="2"/>
</dbReference>
<keyword evidence="1 4" id="KW-0378">Hydrolase</keyword>
<keyword evidence="3 4" id="KW-0443">Lipid metabolism</keyword>
<feature type="short sequence motif" description="GXSXG" evidence="4">
    <location>
        <begin position="49"/>
        <end position="53"/>
    </location>
</feature>
<dbReference type="InterPro" id="IPR050301">
    <property type="entry name" value="NTE"/>
</dbReference>
<keyword evidence="8" id="KW-1185">Reference proteome</keyword>
<dbReference type="PANTHER" id="PTHR14226:SF57">
    <property type="entry name" value="BLR7027 PROTEIN"/>
    <property type="match status" value="1"/>
</dbReference>